<protein>
    <submittedName>
        <fullName evidence="1">Outer membrane beta-barrel protein</fullName>
    </submittedName>
</protein>
<name>A0ABS9E9Z5_9HYPH</name>
<proteinExistence type="predicted"/>
<dbReference type="Proteomes" id="UP001201217">
    <property type="component" value="Unassembled WGS sequence"/>
</dbReference>
<accession>A0ABS9E9Z5</accession>
<comment type="caution">
    <text evidence="1">The sequence shown here is derived from an EMBL/GenBank/DDBJ whole genome shotgun (WGS) entry which is preliminary data.</text>
</comment>
<dbReference type="Pfam" id="PF10082">
    <property type="entry name" value="BBP2_2"/>
    <property type="match status" value="1"/>
</dbReference>
<dbReference type="EMBL" id="JAKGTI010000003">
    <property type="protein sequence ID" value="MCF4099583.1"/>
    <property type="molecule type" value="Genomic_DNA"/>
</dbReference>
<organism evidence="1 2">
    <name type="scientific">Maritalea mediterranea</name>
    <dbReference type="NCBI Taxonomy" id="2909667"/>
    <lineage>
        <taxon>Bacteria</taxon>
        <taxon>Pseudomonadati</taxon>
        <taxon>Pseudomonadota</taxon>
        <taxon>Alphaproteobacteria</taxon>
        <taxon>Hyphomicrobiales</taxon>
        <taxon>Devosiaceae</taxon>
        <taxon>Maritalea</taxon>
    </lineage>
</organism>
<dbReference type="RefSeq" id="WP_236115273.1">
    <property type="nucleotide sequence ID" value="NZ_JAKGTI010000003.1"/>
</dbReference>
<dbReference type="SUPFAM" id="SSF56935">
    <property type="entry name" value="Porins"/>
    <property type="match status" value="1"/>
</dbReference>
<sequence length="406" mass="43835">MTALSGSSAHHRSGWSDGWRLLICAGSVLVWAVASHQTALAEDLLYPFDLSTSLSLRGGYEMKDGVGQSYLEAVPQISATRVDEDWVLSGSASATLDQYQKEGGGVRTLNLDAAVSYQLSRRTSVDAGIDYGLNLPRLNSDDLPDTVSEAPLNQTFGANASLAHQFNKTALDGRLGLRRTQTGPTRLDDDSLQDNSDQNAWAWSVGGRVSRELTPIVNVFYDTNVTRTIYDAASATLSAKRDGWTFDNRLGVAVNFKDRVTGEVSVGQLRRAYDAPGLNTVLTTSYGAAITYQLGNSAVLTVSADTSLSPATESGEADKITDGLSLGFSQQVNDRWGYELSTDFGREHYQGSDRHAGQFALGLEAIYIINSYASAYAGYRYELSEDSVEGGSRTNAIEAGLRFTRP</sequence>
<reference evidence="1 2" key="1">
    <citation type="submission" date="2022-01" db="EMBL/GenBank/DDBJ databases">
        <title>Maritalea mediterranea sp. nov., isolated from marine plastic residues from the Malva-rosa beach (Valencia, Spain).</title>
        <authorList>
            <person name="Vidal-Verdu A."/>
            <person name="Molina-Menor E."/>
            <person name="Pascual J."/>
            <person name="Pereto J."/>
            <person name="Porcar M."/>
        </authorList>
    </citation>
    <scope>NUCLEOTIDE SEQUENCE [LARGE SCALE GENOMIC DNA]</scope>
    <source>
        <strain evidence="1 2">P4.10X</strain>
    </source>
</reference>
<dbReference type="InterPro" id="IPR018759">
    <property type="entry name" value="BBP2_2"/>
</dbReference>
<keyword evidence="2" id="KW-1185">Reference proteome</keyword>
<gene>
    <name evidence="1" type="ORF">L1I42_13895</name>
</gene>
<evidence type="ECO:0000313" key="2">
    <source>
        <dbReference type="Proteomes" id="UP001201217"/>
    </source>
</evidence>
<evidence type="ECO:0000313" key="1">
    <source>
        <dbReference type="EMBL" id="MCF4099583.1"/>
    </source>
</evidence>